<evidence type="ECO:0000313" key="1">
    <source>
        <dbReference type="EMBL" id="TQD97079.1"/>
    </source>
</evidence>
<accession>A0A540MF84</accession>
<sequence length="87" mass="10443">MCQRCPMQWDFGRLLPQETKDSILHKLSHHYDLEDLDANQAKCPLELVKCPENWAWLCTYFQDEKYLAGSKFQEIDMFNEVYVQPRD</sequence>
<reference evidence="1 2" key="1">
    <citation type="journal article" date="2019" name="G3 (Bethesda)">
        <title>Sequencing of a Wild Apple (Malus baccata) Genome Unravels the Differences Between Cultivated and Wild Apple Species Regarding Disease Resistance and Cold Tolerance.</title>
        <authorList>
            <person name="Chen X."/>
        </authorList>
    </citation>
    <scope>NUCLEOTIDE SEQUENCE [LARGE SCALE GENOMIC DNA]</scope>
    <source>
        <strain evidence="2">cv. Shandingzi</strain>
        <tissue evidence="1">Leaves</tissue>
    </source>
</reference>
<proteinExistence type="predicted"/>
<dbReference type="EMBL" id="VIEB01000279">
    <property type="protein sequence ID" value="TQD97079.1"/>
    <property type="molecule type" value="Genomic_DNA"/>
</dbReference>
<keyword evidence="2" id="KW-1185">Reference proteome</keyword>
<organism evidence="1 2">
    <name type="scientific">Malus baccata</name>
    <name type="common">Siberian crab apple</name>
    <name type="synonym">Pyrus baccata</name>
    <dbReference type="NCBI Taxonomy" id="106549"/>
    <lineage>
        <taxon>Eukaryota</taxon>
        <taxon>Viridiplantae</taxon>
        <taxon>Streptophyta</taxon>
        <taxon>Embryophyta</taxon>
        <taxon>Tracheophyta</taxon>
        <taxon>Spermatophyta</taxon>
        <taxon>Magnoliopsida</taxon>
        <taxon>eudicotyledons</taxon>
        <taxon>Gunneridae</taxon>
        <taxon>Pentapetalae</taxon>
        <taxon>rosids</taxon>
        <taxon>fabids</taxon>
        <taxon>Rosales</taxon>
        <taxon>Rosaceae</taxon>
        <taxon>Amygdaloideae</taxon>
        <taxon>Maleae</taxon>
        <taxon>Malus</taxon>
    </lineage>
</organism>
<gene>
    <name evidence="1" type="ORF">C1H46_017316</name>
</gene>
<dbReference type="Proteomes" id="UP000315295">
    <property type="component" value="Unassembled WGS sequence"/>
</dbReference>
<protein>
    <submittedName>
        <fullName evidence="1">Uncharacterized protein</fullName>
    </submittedName>
</protein>
<evidence type="ECO:0000313" key="2">
    <source>
        <dbReference type="Proteomes" id="UP000315295"/>
    </source>
</evidence>
<comment type="caution">
    <text evidence="1">The sequence shown here is derived from an EMBL/GenBank/DDBJ whole genome shotgun (WGS) entry which is preliminary data.</text>
</comment>
<name>A0A540MF84_MALBA</name>
<dbReference type="AlphaFoldDB" id="A0A540MF84"/>